<evidence type="ECO:0000313" key="4">
    <source>
        <dbReference type="Proteomes" id="UP000199630"/>
    </source>
</evidence>
<evidence type="ECO:0000313" key="3">
    <source>
        <dbReference type="EMBL" id="SFJ83140.1"/>
    </source>
</evidence>
<sequence length="268" mass="28779">MIYPLPKLFTAATTALLLASATPGFAQDDADLAKIDILPGWQMSNGHRMAAIRIRLEPGWHTYWRAPGEAGIPPSFDFAGSQNLAGIALHWPAPDLFAQNDMWYLGFEHELILPVELIPTQAGDITLKGTMSLGVCQDICMPLQAQLQMQLPEGATGPMTTEIKAALADQPKQIRNAACDAAPLSDGMRLTATLTVPDLGPEEVAVIEHPDRDIWVSEATVTRNGRQIQVESDLVPANAQPFAIDRSDLTITVIGGGQAYEARGCSAG</sequence>
<protein>
    <submittedName>
        <fullName evidence="3">Thiol-disulfide interchange protein, contains DsbC and DsbD domains</fullName>
    </submittedName>
</protein>
<gene>
    <name evidence="3" type="ORF">SAMN04487991_3090</name>
</gene>
<feature type="signal peptide" evidence="1">
    <location>
        <begin position="1"/>
        <end position="26"/>
    </location>
</feature>
<organism evidence="3 4">
    <name type="scientific">Celeribacter neptunius</name>
    <dbReference type="NCBI Taxonomy" id="588602"/>
    <lineage>
        <taxon>Bacteria</taxon>
        <taxon>Pseudomonadati</taxon>
        <taxon>Pseudomonadota</taxon>
        <taxon>Alphaproteobacteria</taxon>
        <taxon>Rhodobacterales</taxon>
        <taxon>Roseobacteraceae</taxon>
        <taxon>Celeribacter</taxon>
    </lineage>
</organism>
<dbReference type="STRING" id="588602.SAMN04487991_3090"/>
<dbReference type="Proteomes" id="UP000199630">
    <property type="component" value="Unassembled WGS sequence"/>
</dbReference>
<reference evidence="4" key="1">
    <citation type="submission" date="2016-10" db="EMBL/GenBank/DDBJ databases">
        <authorList>
            <person name="Varghese N."/>
            <person name="Submissions S."/>
        </authorList>
    </citation>
    <scope>NUCLEOTIDE SEQUENCE [LARGE SCALE GENOMIC DNA]</scope>
    <source>
        <strain evidence="4">DSM 26471</strain>
    </source>
</reference>
<dbReference type="AlphaFoldDB" id="A0A1I3UJC0"/>
<proteinExistence type="predicted"/>
<keyword evidence="4" id="KW-1185">Reference proteome</keyword>
<feature type="domain" description="Thiol:disulfide interchange protein DsbD N-terminal" evidence="2">
    <location>
        <begin position="42"/>
        <end position="149"/>
    </location>
</feature>
<dbReference type="RefSeq" id="WP_218151377.1">
    <property type="nucleotide sequence ID" value="NZ_FORH01000006.1"/>
</dbReference>
<dbReference type="Pfam" id="PF11412">
    <property type="entry name" value="DsbD_N"/>
    <property type="match status" value="1"/>
</dbReference>
<dbReference type="EMBL" id="FORH01000006">
    <property type="protein sequence ID" value="SFJ83140.1"/>
    <property type="molecule type" value="Genomic_DNA"/>
</dbReference>
<name>A0A1I3UJC0_9RHOB</name>
<evidence type="ECO:0000259" key="2">
    <source>
        <dbReference type="Pfam" id="PF11412"/>
    </source>
</evidence>
<keyword evidence="1" id="KW-0732">Signal</keyword>
<accession>A0A1I3UJC0</accession>
<feature type="chain" id="PRO_5011470119" evidence="1">
    <location>
        <begin position="27"/>
        <end position="268"/>
    </location>
</feature>
<evidence type="ECO:0000256" key="1">
    <source>
        <dbReference type="SAM" id="SignalP"/>
    </source>
</evidence>
<dbReference type="InterPro" id="IPR028250">
    <property type="entry name" value="DsbDN"/>
</dbReference>